<organism evidence="17">
    <name type="scientific">Intestinibacter bartlettii</name>
    <dbReference type="NCBI Taxonomy" id="261299"/>
    <lineage>
        <taxon>Bacteria</taxon>
        <taxon>Bacillati</taxon>
        <taxon>Bacillota</taxon>
        <taxon>Clostridia</taxon>
        <taxon>Peptostreptococcales</taxon>
        <taxon>Peptostreptococcaceae</taxon>
        <taxon>Intestinibacter</taxon>
    </lineage>
</organism>
<reference evidence="17" key="1">
    <citation type="submission" date="2019-11" db="EMBL/GenBank/DDBJ databases">
        <authorList>
            <person name="Feng L."/>
        </authorList>
    </citation>
    <scope>NUCLEOTIDE SEQUENCE</scope>
    <source>
        <strain evidence="17">IbartlettiiLFYP30</strain>
    </source>
</reference>
<evidence type="ECO:0000259" key="13">
    <source>
        <dbReference type="Pfam" id="PF04563"/>
    </source>
</evidence>
<accession>A0A6N2Y638</accession>
<dbReference type="InterPro" id="IPR019462">
    <property type="entry name" value="DNA-dir_RNA_pol_bsu_external_1"/>
</dbReference>
<dbReference type="Gene3D" id="3.90.1800.10">
    <property type="entry name" value="RNA polymerase alpha subunit dimerisation domain"/>
    <property type="match status" value="1"/>
</dbReference>
<dbReference type="GeneID" id="89563781"/>
<dbReference type="NCBIfam" id="TIGR02013">
    <property type="entry name" value="rpoB"/>
    <property type="match status" value="1"/>
</dbReference>
<dbReference type="Pfam" id="PF04565">
    <property type="entry name" value="RNA_pol_Rpb2_3"/>
    <property type="match status" value="1"/>
</dbReference>
<dbReference type="FunFam" id="3.90.1800.10:FF:000001">
    <property type="entry name" value="DNA-directed RNA polymerase subunit beta"/>
    <property type="match status" value="1"/>
</dbReference>
<evidence type="ECO:0000256" key="5">
    <source>
        <dbReference type="ARBA" id="ARBA00023163"/>
    </source>
</evidence>
<dbReference type="NCBIfam" id="NF001616">
    <property type="entry name" value="PRK00405.1"/>
    <property type="match status" value="1"/>
</dbReference>
<dbReference type="PANTHER" id="PTHR20856">
    <property type="entry name" value="DNA-DIRECTED RNA POLYMERASE I SUBUNIT 2"/>
    <property type="match status" value="1"/>
</dbReference>
<evidence type="ECO:0000256" key="8">
    <source>
        <dbReference type="RuleBase" id="RU000434"/>
    </source>
</evidence>
<comment type="similarity">
    <text evidence="7 8">Belongs to the RNA polymerase beta chain family.</text>
</comment>
<dbReference type="InterPro" id="IPR007645">
    <property type="entry name" value="RNA_pol_Rpb2_3"/>
</dbReference>
<dbReference type="InterPro" id="IPR037033">
    <property type="entry name" value="DNA-dir_RNAP_su2_hyb_sf"/>
</dbReference>
<reference evidence="16 18" key="2">
    <citation type="submission" date="2021-10" db="EMBL/GenBank/DDBJ databases">
        <title>Collection of gut derived symbiotic bacterial strains cultured from healthy donors.</title>
        <authorList>
            <person name="Lin H."/>
            <person name="Littmann E."/>
            <person name="Claire K."/>
            <person name="Pamer E."/>
        </authorList>
    </citation>
    <scope>NUCLEOTIDE SEQUENCE [LARGE SCALE GENOMIC DNA]</scope>
    <source>
        <strain evidence="16 18">MSK.17.68</strain>
    </source>
</reference>
<dbReference type="Gene3D" id="2.40.50.150">
    <property type="match status" value="1"/>
</dbReference>
<dbReference type="Pfam" id="PF04561">
    <property type="entry name" value="RNA_pol_Rpb2_2"/>
    <property type="match status" value="2"/>
</dbReference>
<feature type="domain" description="RNA polymerase Rpb2" evidence="11">
    <location>
        <begin position="1084"/>
        <end position="1159"/>
    </location>
</feature>
<dbReference type="InterPro" id="IPR007642">
    <property type="entry name" value="RNA_pol_Rpb2_2"/>
</dbReference>
<keyword evidence="3 7" id="KW-0808">Transferase</keyword>
<evidence type="ECO:0000259" key="15">
    <source>
        <dbReference type="Pfam" id="PF10385"/>
    </source>
</evidence>
<evidence type="ECO:0000259" key="11">
    <source>
        <dbReference type="Pfam" id="PF04560"/>
    </source>
</evidence>
<protein>
    <recommendedName>
        <fullName evidence="7 9">DNA-directed RNA polymerase subunit beta</fullName>
        <shortName evidence="7">RNAP subunit beta</shortName>
        <ecNumber evidence="7 9">2.7.7.6</ecNumber>
    </recommendedName>
    <alternativeName>
        <fullName evidence="7">RNA polymerase subunit beta</fullName>
    </alternativeName>
    <alternativeName>
        <fullName evidence="7">Transcriptase subunit beta</fullName>
    </alternativeName>
</protein>
<evidence type="ECO:0000313" key="16">
    <source>
        <dbReference type="EMBL" id="MCB5446742.1"/>
    </source>
</evidence>
<dbReference type="InterPro" id="IPR010243">
    <property type="entry name" value="RNA_pol_bsu_bac"/>
</dbReference>
<evidence type="ECO:0000256" key="9">
    <source>
        <dbReference type="RuleBase" id="RU363031"/>
    </source>
</evidence>
<dbReference type="Pfam" id="PF04563">
    <property type="entry name" value="RNA_pol_Rpb2_1"/>
    <property type="match status" value="1"/>
</dbReference>
<feature type="domain" description="RNA polymerase Rpb2" evidence="12">
    <location>
        <begin position="139"/>
        <end position="282"/>
    </location>
</feature>
<dbReference type="InterPro" id="IPR014724">
    <property type="entry name" value="RNA_pol_RPB2_OB-fold"/>
</dbReference>
<evidence type="ECO:0000259" key="14">
    <source>
        <dbReference type="Pfam" id="PF04565"/>
    </source>
</evidence>
<evidence type="ECO:0000256" key="7">
    <source>
        <dbReference type="HAMAP-Rule" id="MF_01321"/>
    </source>
</evidence>
<feature type="domain" description="DNA-directed RNA polymerase beta subunit external 1" evidence="15">
    <location>
        <begin position="567"/>
        <end position="635"/>
    </location>
</feature>
<dbReference type="GO" id="GO:0006351">
    <property type="term" value="P:DNA-templated transcription"/>
    <property type="evidence" value="ECO:0007669"/>
    <property type="project" value="UniProtKB-UniRule"/>
</dbReference>
<dbReference type="GO" id="GO:0000428">
    <property type="term" value="C:DNA-directed RNA polymerase complex"/>
    <property type="evidence" value="ECO:0007669"/>
    <property type="project" value="UniProtKB-KW"/>
</dbReference>
<keyword evidence="2 7" id="KW-0240">DNA-directed RNA polymerase</keyword>
<comment type="subunit">
    <text evidence="7 9">The RNAP catalytic core consists of 2 alpha, 1 beta, 1 beta' and 1 omega subunit. When a sigma factor is associated with the core the holoenzyme is formed, which can initiate transcription.</text>
</comment>
<keyword evidence="5 7" id="KW-0804">Transcription</keyword>
<keyword evidence="18" id="KW-1185">Reference proteome</keyword>
<dbReference type="EC" id="2.7.7.6" evidence="7 9"/>
<dbReference type="InterPro" id="IPR037034">
    <property type="entry name" value="RNA_pol_Rpb2_2_sf"/>
</dbReference>
<dbReference type="RefSeq" id="WP_007285279.1">
    <property type="nucleotide sequence ID" value="NZ_BAABXU010000001.1"/>
</dbReference>
<dbReference type="Gene3D" id="2.30.150.10">
    <property type="entry name" value="DNA-directed RNA polymerase, beta subunit, external 1 domain"/>
    <property type="match status" value="1"/>
</dbReference>
<dbReference type="CDD" id="cd00653">
    <property type="entry name" value="RNA_pol_B_RPB2"/>
    <property type="match status" value="1"/>
</dbReference>
<dbReference type="InterPro" id="IPR015712">
    <property type="entry name" value="DNA-dir_RNA_pol_su2"/>
</dbReference>
<evidence type="ECO:0000313" key="17">
    <source>
        <dbReference type="EMBL" id="VYT61637.1"/>
    </source>
</evidence>
<dbReference type="EMBL" id="JAJBMB010000011">
    <property type="protein sequence ID" value="MCB5446742.1"/>
    <property type="molecule type" value="Genomic_DNA"/>
</dbReference>
<evidence type="ECO:0000256" key="4">
    <source>
        <dbReference type="ARBA" id="ARBA00022695"/>
    </source>
</evidence>
<dbReference type="PROSITE" id="PS01166">
    <property type="entry name" value="RNA_POL_BETA"/>
    <property type="match status" value="1"/>
</dbReference>
<keyword evidence="4 7" id="KW-0548">Nucleotidyltransferase</keyword>
<dbReference type="Gene3D" id="3.90.1110.10">
    <property type="entry name" value="RNA polymerase Rpb2, domain 2"/>
    <property type="match status" value="1"/>
</dbReference>
<evidence type="ECO:0000256" key="6">
    <source>
        <dbReference type="ARBA" id="ARBA00048552"/>
    </source>
</evidence>
<dbReference type="EMBL" id="CACRUE010000003">
    <property type="protein sequence ID" value="VYT61637.1"/>
    <property type="molecule type" value="Genomic_DNA"/>
</dbReference>
<evidence type="ECO:0000256" key="1">
    <source>
        <dbReference type="ARBA" id="ARBA00004026"/>
    </source>
</evidence>
<evidence type="ECO:0000256" key="2">
    <source>
        <dbReference type="ARBA" id="ARBA00022478"/>
    </source>
</evidence>
<dbReference type="SUPFAM" id="SSF64484">
    <property type="entry name" value="beta and beta-prime subunits of DNA dependent RNA-polymerase"/>
    <property type="match status" value="1"/>
</dbReference>
<dbReference type="InterPro" id="IPR007120">
    <property type="entry name" value="DNA-dir_RNAP_su2_dom"/>
</dbReference>
<feature type="domain" description="RNA polymerase Rpb2" evidence="14">
    <location>
        <begin position="489"/>
        <end position="557"/>
    </location>
</feature>
<sequence>MPYPVTIGKRKRMSFSKIKEIADLPNLIEIQVDSYKWFLEEGLKEVFNDISPIEDYTGNLILEFVDYSLDDKPKYDIEECKERDATYCAPLKVKVRLINKETGEIKEQEVFMGDFPLMTDRGTFVINGAERVIVSQLVRSPGVYYALERDKTGKKLISSTVIPNRGAWLEYETDSNDVISVRVDRTRKQPVTVLLRALGIGTNAEIIELLGEDERLMATLEKDNTTNVEEGLVEIYKKLRPGEPPTVESASSLINALFFDAKRYDLAKVGRYKFNKKLALAYRIMNRVAYDDIINPETGEVFVKADEKISYDDAWKIQNSGINAVTIKTDEDRKVKVIGNNFVDIKAHIDFDIDDLNIKEKVHYPTLKEILDEYSDEEEIKESIKIRIKELVPKHILLDDIIASISYEFNLFFGIGNIDDIDHLGNRRIRSVGELLQNQVRIGLSRMERVIRERMTVQDMESITPQALVNIRPVSAAIKEFFGSSQLSQFMDQTNPLSELTHKRRLSALGPGGLSRERAGFEVRDVHHSHYGRMCPIETPEGPNIGLINSLSTYAKINEYGFIESPYRKYDKETGKMTDEIHYLTADEEDLFIRVQANEPLNSDGSFVNSKVVCRTVNGAVELVPTERVDFMDISPKQVVSIATAMIPFLENDDANRALMGANMQRQAVPLMRREAPIIGTGVEYRAAKDSGAVVVAKNSGIAERVTADEIVIKREDGNRDRYKLLKFKRSNHGTCINQTPIINKGEMIKAGDVIADGPATDLGEIALGRNCLIAFMTWEGYNYEDAVLINERLVKEDRLSTIHIEEYECEARDTKLGPEEITKDIPNVGESAIKNLDDRGIIRIGAEVDSGDILVGKVTPKGETELTAEERLLRAIFGEKAREVRDTSLKVPHGESGIIVDVKVFTRENGDDLSPGVNELVRCYIAKKRKIKVGDKMAGRHGNKGVISRVLPEEDMPFMEDGTPMDIVLNPQGIPSRMNIGQVLEMHLGLAAKKLGWHVATSVFDGAKETDIMDALEEAGYPRDGKLTLYDGRTGDTFDNRITVGYMYYLKLHHLVDEKLHARSTGPYSLVTQQPLGGKAQFGGQRFGEMEVWALEAYGAAHILQEILTVKSDDVVGRVRTYEAIVKGENIPEPGIPESFKVLIKELQSLCLDVKVLSEEDEELEVRESTDLDDEVDGNFELSLISDEREVEESHVIEDIDEADEDLVEEDIDYNEEVDDNLNFDFSGFGDEDNSDFEI</sequence>
<feature type="domain" description="RNA polymerase beta subunit protrusion" evidence="13">
    <location>
        <begin position="26"/>
        <end position="475"/>
    </location>
</feature>
<evidence type="ECO:0000313" key="18">
    <source>
        <dbReference type="Proteomes" id="UP001299409"/>
    </source>
</evidence>
<dbReference type="Pfam" id="PF00562">
    <property type="entry name" value="RNA_pol_Rpb2_6"/>
    <property type="match status" value="1"/>
</dbReference>
<dbReference type="InterPro" id="IPR007644">
    <property type="entry name" value="RNA_pol_bsu_protrusion"/>
</dbReference>
<name>A0A6N2Y638_9FIRM</name>
<evidence type="ECO:0000256" key="3">
    <source>
        <dbReference type="ARBA" id="ARBA00022679"/>
    </source>
</evidence>
<dbReference type="GO" id="GO:0003899">
    <property type="term" value="F:DNA-directed RNA polymerase activity"/>
    <property type="evidence" value="ECO:0007669"/>
    <property type="project" value="UniProtKB-UniRule"/>
</dbReference>
<evidence type="ECO:0000259" key="10">
    <source>
        <dbReference type="Pfam" id="PF00562"/>
    </source>
</evidence>
<dbReference type="Gene3D" id="2.40.50.100">
    <property type="match status" value="1"/>
</dbReference>
<dbReference type="Pfam" id="PF10385">
    <property type="entry name" value="RNA_pol_Rpb2_45"/>
    <property type="match status" value="1"/>
</dbReference>
<feature type="domain" description="DNA-directed RNA polymerase subunit 2 hybrid-binding" evidence="10">
    <location>
        <begin position="696"/>
        <end position="1082"/>
    </location>
</feature>
<dbReference type="InterPro" id="IPR042107">
    <property type="entry name" value="DNA-dir_RNA_pol_bsu_ext_1_sf"/>
</dbReference>
<dbReference type="Gene3D" id="2.40.270.10">
    <property type="entry name" value="DNA-directed RNA polymerase, subunit 2, domain 6"/>
    <property type="match status" value="1"/>
</dbReference>
<comment type="catalytic activity">
    <reaction evidence="6 7 9">
        <text>RNA(n) + a ribonucleoside 5'-triphosphate = RNA(n+1) + diphosphate</text>
        <dbReference type="Rhea" id="RHEA:21248"/>
        <dbReference type="Rhea" id="RHEA-COMP:14527"/>
        <dbReference type="Rhea" id="RHEA-COMP:17342"/>
        <dbReference type="ChEBI" id="CHEBI:33019"/>
        <dbReference type="ChEBI" id="CHEBI:61557"/>
        <dbReference type="ChEBI" id="CHEBI:140395"/>
        <dbReference type="EC" id="2.7.7.6"/>
    </reaction>
</comment>
<proteinExistence type="inferred from homology"/>
<feature type="domain" description="RNA polymerase Rpb2" evidence="12">
    <location>
        <begin position="360"/>
        <end position="430"/>
    </location>
</feature>
<dbReference type="InterPro" id="IPR007121">
    <property type="entry name" value="RNA_pol_bsu_CS"/>
</dbReference>
<evidence type="ECO:0000259" key="12">
    <source>
        <dbReference type="Pfam" id="PF04561"/>
    </source>
</evidence>
<dbReference type="Pfam" id="PF04560">
    <property type="entry name" value="RNA_pol_Rpb2_7"/>
    <property type="match status" value="1"/>
</dbReference>
<dbReference type="HAMAP" id="MF_01321">
    <property type="entry name" value="RNApol_bact_RpoB"/>
    <property type="match status" value="1"/>
</dbReference>
<dbReference type="GO" id="GO:0003677">
    <property type="term" value="F:DNA binding"/>
    <property type="evidence" value="ECO:0007669"/>
    <property type="project" value="UniProtKB-UniRule"/>
</dbReference>
<dbReference type="InterPro" id="IPR007641">
    <property type="entry name" value="RNA_pol_Rpb2_7"/>
</dbReference>
<dbReference type="Proteomes" id="UP001299409">
    <property type="component" value="Unassembled WGS sequence"/>
</dbReference>
<dbReference type="GO" id="GO:0032549">
    <property type="term" value="F:ribonucleoside binding"/>
    <property type="evidence" value="ECO:0007669"/>
    <property type="project" value="InterPro"/>
</dbReference>
<comment type="function">
    <text evidence="1 7 9">DNA-dependent RNA polymerase catalyzes the transcription of DNA into RNA using the four ribonucleoside triphosphates as substrates.</text>
</comment>
<gene>
    <name evidence="7 17" type="primary">rpoB</name>
    <name evidence="17" type="ORF">IBLFYP30_00719</name>
    <name evidence="16" type="ORF">LIP50_11060</name>
</gene>
<dbReference type="AlphaFoldDB" id="A0A6N2Y638"/>
<dbReference type="Gene3D" id="3.90.1100.10">
    <property type="match status" value="1"/>
</dbReference>